<feature type="transmembrane region" description="Helical" evidence="1">
    <location>
        <begin position="6"/>
        <end position="25"/>
    </location>
</feature>
<evidence type="ECO:0000313" key="2">
    <source>
        <dbReference type="EMBL" id="NYS47749.1"/>
    </source>
</evidence>
<keyword evidence="3" id="KW-1185">Reference proteome</keyword>
<accession>A0ABX2SZL9</accession>
<dbReference type="RefSeq" id="WP_179941536.1">
    <property type="nucleotide sequence ID" value="NZ_JACBYF010000012.1"/>
</dbReference>
<feature type="transmembrane region" description="Helical" evidence="1">
    <location>
        <begin position="37"/>
        <end position="62"/>
    </location>
</feature>
<keyword evidence="1" id="KW-0472">Membrane</keyword>
<proteinExistence type="predicted"/>
<keyword evidence="1" id="KW-1133">Transmembrane helix</keyword>
<dbReference type="Proteomes" id="UP000531840">
    <property type="component" value="Unassembled WGS sequence"/>
</dbReference>
<reference evidence="2 3" key="1">
    <citation type="submission" date="2020-07" db="EMBL/GenBank/DDBJ databases">
        <title>MOT database genomes.</title>
        <authorList>
            <person name="Joseph S."/>
            <person name="Aduse-Opoku J."/>
            <person name="Hashim A."/>
            <person name="Wade W."/>
            <person name="Curtis M."/>
        </authorList>
    </citation>
    <scope>NUCLEOTIDE SEQUENCE [LARGE SCALE GENOMIC DNA]</scope>
    <source>
        <strain evidence="2 3">CIP 106318</strain>
    </source>
</reference>
<keyword evidence="1" id="KW-0812">Transmembrane</keyword>
<dbReference type="EMBL" id="JACBYF010000012">
    <property type="protein sequence ID" value="NYS47749.1"/>
    <property type="molecule type" value="Genomic_DNA"/>
</dbReference>
<comment type="caution">
    <text evidence="2">The sequence shown here is derived from an EMBL/GenBank/DDBJ whole genome shotgun (WGS) entry which is preliminary data.</text>
</comment>
<name>A0ABX2SZL9_9BACL</name>
<organism evidence="2 3">
    <name type="scientific">Gemelliphila palaticanis</name>
    <dbReference type="NCBI Taxonomy" id="81950"/>
    <lineage>
        <taxon>Bacteria</taxon>
        <taxon>Bacillati</taxon>
        <taxon>Bacillota</taxon>
        <taxon>Bacilli</taxon>
        <taxon>Bacillales</taxon>
        <taxon>Gemellaceae</taxon>
        <taxon>Gemelliphila</taxon>
    </lineage>
</organism>
<sequence>MEIIKLLILFIFILIVNKCLIRLDYNKIFKKNSDKEIFIINMALSIVIGYLIYKAILEIYYLSTNIL</sequence>
<gene>
    <name evidence="2" type="ORF">HZY85_06030</name>
</gene>
<protein>
    <submittedName>
        <fullName evidence="2">DUF1146 domain-containing protein</fullName>
    </submittedName>
</protein>
<evidence type="ECO:0000313" key="3">
    <source>
        <dbReference type="Proteomes" id="UP000531840"/>
    </source>
</evidence>
<evidence type="ECO:0000256" key="1">
    <source>
        <dbReference type="SAM" id="Phobius"/>
    </source>
</evidence>